<evidence type="ECO:0000313" key="4">
    <source>
        <dbReference type="EMBL" id="GMT23055.1"/>
    </source>
</evidence>
<evidence type="ECO:0000256" key="1">
    <source>
        <dbReference type="ARBA" id="ARBA00004370"/>
    </source>
</evidence>
<dbReference type="Gene3D" id="2.70.170.10">
    <property type="entry name" value="Neurotransmitter-gated ion-channel ligand-binding domain"/>
    <property type="match status" value="1"/>
</dbReference>
<dbReference type="GO" id="GO:0005230">
    <property type="term" value="F:extracellular ligand-gated monoatomic ion channel activity"/>
    <property type="evidence" value="ECO:0007669"/>
    <property type="project" value="InterPro"/>
</dbReference>
<organism evidence="4 5">
    <name type="scientific">Pristionchus fissidentatus</name>
    <dbReference type="NCBI Taxonomy" id="1538716"/>
    <lineage>
        <taxon>Eukaryota</taxon>
        <taxon>Metazoa</taxon>
        <taxon>Ecdysozoa</taxon>
        <taxon>Nematoda</taxon>
        <taxon>Chromadorea</taxon>
        <taxon>Rhabditida</taxon>
        <taxon>Rhabditina</taxon>
        <taxon>Diplogasteromorpha</taxon>
        <taxon>Diplogasteroidea</taxon>
        <taxon>Neodiplogasteridae</taxon>
        <taxon>Pristionchus</taxon>
    </lineage>
</organism>
<dbReference type="InterPro" id="IPR006202">
    <property type="entry name" value="Neur_chan_lig-bd"/>
</dbReference>
<feature type="domain" description="Neurotransmitter-gated ion-channel ligand-binding" evidence="3">
    <location>
        <begin position="2"/>
        <end position="124"/>
    </location>
</feature>
<dbReference type="GO" id="GO:0016020">
    <property type="term" value="C:membrane"/>
    <property type="evidence" value="ECO:0007669"/>
    <property type="project" value="UniProtKB-SubCell"/>
</dbReference>
<keyword evidence="5" id="KW-1185">Reference proteome</keyword>
<evidence type="ECO:0000259" key="3">
    <source>
        <dbReference type="Pfam" id="PF02931"/>
    </source>
</evidence>
<reference evidence="4" key="1">
    <citation type="submission" date="2023-10" db="EMBL/GenBank/DDBJ databases">
        <title>Genome assembly of Pristionchus species.</title>
        <authorList>
            <person name="Yoshida K."/>
            <person name="Sommer R.J."/>
        </authorList>
    </citation>
    <scope>NUCLEOTIDE SEQUENCE</scope>
    <source>
        <strain evidence="4">RS5133</strain>
    </source>
</reference>
<dbReference type="Pfam" id="PF02931">
    <property type="entry name" value="Neur_chan_LBD"/>
    <property type="match status" value="1"/>
</dbReference>
<protein>
    <recommendedName>
        <fullName evidence="3">Neurotransmitter-gated ion-channel ligand-binding domain-containing protein</fullName>
    </recommendedName>
</protein>
<dbReference type="PROSITE" id="PS00236">
    <property type="entry name" value="NEUROTR_ION_CHANNEL"/>
    <property type="match status" value="1"/>
</dbReference>
<accession>A0AAV5VYA8</accession>
<dbReference type="InterPro" id="IPR036734">
    <property type="entry name" value="Neur_chan_lig-bd_sf"/>
</dbReference>
<gene>
    <name evidence="4" type="ORF">PFISCL1PPCAC_14352</name>
</gene>
<dbReference type="Proteomes" id="UP001432322">
    <property type="component" value="Unassembled WGS sequence"/>
</dbReference>
<dbReference type="InterPro" id="IPR018000">
    <property type="entry name" value="Neurotransmitter_ion_chnl_CS"/>
</dbReference>
<name>A0AAV5VYA8_9BILA</name>
<comment type="caution">
    <text evidence="4">The sequence shown here is derived from an EMBL/GenBank/DDBJ whole genome shotgun (WGS) entry which is preliminary data.</text>
</comment>
<proteinExistence type="predicted"/>
<dbReference type="AlphaFoldDB" id="A0AAV5VYA8"/>
<evidence type="ECO:0000256" key="2">
    <source>
        <dbReference type="ARBA" id="ARBA00023136"/>
    </source>
</evidence>
<sequence>RDEQAESLDVHGAVHFKWIDPHCQWNGTKFHNISAISRTTEEFYSHKPWTPRPFFHNASIELGRDIPEPDEVEFVQKIENEKLSYLTIFNDGSMILSVPFFLRVPCNFDFLSFPYDEQICSISVR</sequence>
<dbReference type="EMBL" id="BTSY01000004">
    <property type="protein sequence ID" value="GMT23055.1"/>
    <property type="molecule type" value="Genomic_DNA"/>
</dbReference>
<keyword evidence="2" id="KW-0472">Membrane</keyword>
<feature type="non-terminal residue" evidence="4">
    <location>
        <position position="125"/>
    </location>
</feature>
<feature type="non-terminal residue" evidence="4">
    <location>
        <position position="1"/>
    </location>
</feature>
<dbReference type="SUPFAM" id="SSF63712">
    <property type="entry name" value="Nicotinic receptor ligand binding domain-like"/>
    <property type="match status" value="1"/>
</dbReference>
<evidence type="ECO:0000313" key="5">
    <source>
        <dbReference type="Proteomes" id="UP001432322"/>
    </source>
</evidence>
<comment type="subcellular location">
    <subcellularLocation>
        <location evidence="1">Membrane</location>
    </subcellularLocation>
</comment>